<dbReference type="AlphaFoldDB" id="A0A7S8D5C3"/>
<name>A0A7S8D5C3_FUSCU</name>
<sequence>MGWPWRSLVAVRTTNNVRYQGYPQPDFECGPPAWSLWGEQPPRQAFASEGLNWMPPRRRGTASQGNLFQTDKLSRGGLGEKRDNDSQARTETPRNHSSLLTNKERPTRYARTAYHKDRGAMFEP</sequence>
<proteinExistence type="predicted"/>
<evidence type="ECO:0000313" key="3">
    <source>
        <dbReference type="Proteomes" id="UP000663297"/>
    </source>
</evidence>
<protein>
    <submittedName>
        <fullName evidence="2">Uncharacterized protein</fullName>
    </submittedName>
</protein>
<evidence type="ECO:0000256" key="1">
    <source>
        <dbReference type="SAM" id="MobiDB-lite"/>
    </source>
</evidence>
<feature type="compositionally biased region" description="Polar residues" evidence="1">
    <location>
        <begin position="61"/>
        <end position="71"/>
    </location>
</feature>
<gene>
    <name evidence="2" type="ORF">HYE67_004364</name>
</gene>
<dbReference type="EMBL" id="CP064748">
    <property type="protein sequence ID" value="QPC62133.1"/>
    <property type="molecule type" value="Genomic_DNA"/>
</dbReference>
<feature type="compositionally biased region" description="Basic and acidic residues" evidence="1">
    <location>
        <begin position="114"/>
        <end position="124"/>
    </location>
</feature>
<dbReference type="Proteomes" id="UP000663297">
    <property type="component" value="Chromosome 2"/>
</dbReference>
<organism evidence="2 3">
    <name type="scientific">Fusarium culmorum</name>
    <dbReference type="NCBI Taxonomy" id="5516"/>
    <lineage>
        <taxon>Eukaryota</taxon>
        <taxon>Fungi</taxon>
        <taxon>Dikarya</taxon>
        <taxon>Ascomycota</taxon>
        <taxon>Pezizomycotina</taxon>
        <taxon>Sordariomycetes</taxon>
        <taxon>Hypocreomycetidae</taxon>
        <taxon>Hypocreales</taxon>
        <taxon>Nectriaceae</taxon>
        <taxon>Fusarium</taxon>
    </lineage>
</organism>
<evidence type="ECO:0000313" key="2">
    <source>
        <dbReference type="EMBL" id="QPC62133.1"/>
    </source>
</evidence>
<reference evidence="2" key="1">
    <citation type="submission" date="2020-11" db="EMBL/GenBank/DDBJ databases">
        <title>The chromosome-scale genome resource for two endophytic Fusarium species: F. culmorum and F. pseudograminearum.</title>
        <authorList>
            <person name="Yuan Z."/>
        </authorList>
    </citation>
    <scope>NUCLEOTIDE SEQUENCE</scope>
    <source>
        <strain evidence="2">Class2-1B</strain>
    </source>
</reference>
<feature type="compositionally biased region" description="Basic and acidic residues" evidence="1">
    <location>
        <begin position="72"/>
        <end position="94"/>
    </location>
</feature>
<feature type="region of interest" description="Disordered" evidence="1">
    <location>
        <begin position="48"/>
        <end position="124"/>
    </location>
</feature>
<accession>A0A7S8D5C3</accession>